<dbReference type="Pfam" id="PF13602">
    <property type="entry name" value="ADH_zinc_N_2"/>
    <property type="match status" value="1"/>
</dbReference>
<dbReference type="GeneID" id="13886994"/>
<dbReference type="RefSeq" id="XP_003959921.1">
    <property type="nucleotide sequence ID" value="XM_003959872.1"/>
</dbReference>
<dbReference type="InterPro" id="IPR020843">
    <property type="entry name" value="ER"/>
</dbReference>
<evidence type="ECO:0000313" key="3">
    <source>
        <dbReference type="Proteomes" id="UP000005220"/>
    </source>
</evidence>
<dbReference type="Pfam" id="PF08240">
    <property type="entry name" value="ADH_N"/>
    <property type="match status" value="1"/>
</dbReference>
<organism evidence="2 3">
    <name type="scientific">Kazachstania africana (strain ATCC 22294 / BCRC 22015 / CBS 2517 / CECT 1963 / NBRC 1671 / NRRL Y-8276)</name>
    <name type="common">Yeast</name>
    <name type="synonym">Kluyveromyces africanus</name>
    <dbReference type="NCBI Taxonomy" id="1071382"/>
    <lineage>
        <taxon>Eukaryota</taxon>
        <taxon>Fungi</taxon>
        <taxon>Dikarya</taxon>
        <taxon>Ascomycota</taxon>
        <taxon>Saccharomycotina</taxon>
        <taxon>Saccharomycetes</taxon>
        <taxon>Saccharomycetales</taxon>
        <taxon>Saccharomycetaceae</taxon>
        <taxon>Kazachstania</taxon>
    </lineage>
</organism>
<dbReference type="InterPro" id="IPR036291">
    <property type="entry name" value="NAD(P)-bd_dom_sf"/>
</dbReference>
<name>H2B2D6_KAZAF</name>
<dbReference type="Gene3D" id="3.40.50.720">
    <property type="entry name" value="NAD(P)-binding Rossmann-like Domain"/>
    <property type="match status" value="2"/>
</dbReference>
<dbReference type="SUPFAM" id="SSF51735">
    <property type="entry name" value="NAD(P)-binding Rossmann-fold domains"/>
    <property type="match status" value="1"/>
</dbReference>
<dbReference type="Gene3D" id="3.90.180.10">
    <property type="entry name" value="Medium-chain alcohol dehydrogenases, catalytic domain"/>
    <property type="match status" value="2"/>
</dbReference>
<accession>H2B2D6</accession>
<dbReference type="KEGG" id="kaf:KAFR_0L01760"/>
<proteinExistence type="predicted"/>
<gene>
    <name evidence="2" type="primary">KAFR0L01760</name>
    <name evidence="2" type="ORF">KAFR_0L01760</name>
</gene>
<dbReference type="InterPro" id="IPR013154">
    <property type="entry name" value="ADH-like_N"/>
</dbReference>
<dbReference type="CDD" id="cd08247">
    <property type="entry name" value="AST1_like"/>
    <property type="match status" value="1"/>
</dbReference>
<dbReference type="HOGENOM" id="CLU_026673_4_0_1"/>
<dbReference type="PANTHER" id="PTHR43482:SF1">
    <property type="entry name" value="PROTEIN AST1-RELATED"/>
    <property type="match status" value="1"/>
</dbReference>
<dbReference type="AlphaFoldDB" id="H2B2D6"/>
<dbReference type="eggNOG" id="KOG1198">
    <property type="taxonomic scope" value="Eukaryota"/>
</dbReference>
<dbReference type="GO" id="GO:0016491">
    <property type="term" value="F:oxidoreductase activity"/>
    <property type="evidence" value="ECO:0007669"/>
    <property type="project" value="InterPro"/>
</dbReference>
<feature type="domain" description="Enoyl reductase (ER)" evidence="1">
    <location>
        <begin position="57"/>
        <end position="419"/>
    </location>
</feature>
<dbReference type="PANTHER" id="PTHR43482">
    <property type="entry name" value="PROTEIN AST1-RELATED"/>
    <property type="match status" value="1"/>
</dbReference>
<dbReference type="InterPro" id="IPR052585">
    <property type="entry name" value="Lipid_raft_assoc_Zn_ADH"/>
</dbReference>
<keyword evidence="3" id="KW-1185">Reference proteome</keyword>
<dbReference type="InParanoid" id="H2B2D6"/>
<dbReference type="SUPFAM" id="SSF50129">
    <property type="entry name" value="GroES-like"/>
    <property type="match status" value="1"/>
</dbReference>
<dbReference type="OrthoDB" id="201656at2759"/>
<dbReference type="STRING" id="1071382.H2B2D6"/>
<evidence type="ECO:0000259" key="1">
    <source>
        <dbReference type="SMART" id="SM00829"/>
    </source>
</evidence>
<dbReference type="EMBL" id="HE650832">
    <property type="protein sequence ID" value="CCF60786.1"/>
    <property type="molecule type" value="Genomic_DNA"/>
</dbReference>
<protein>
    <recommendedName>
        <fullName evidence="1">Enoyl reductase (ER) domain-containing protein</fullName>
    </recommendedName>
</protein>
<reference evidence="2 3" key="1">
    <citation type="journal article" date="2011" name="Proc. Natl. Acad. Sci. U.S.A.">
        <title>Evolutionary erosion of yeast sex chromosomes by mating-type switching accidents.</title>
        <authorList>
            <person name="Gordon J.L."/>
            <person name="Armisen D."/>
            <person name="Proux-Wera E."/>
            <person name="Oheigeartaigh S.S."/>
            <person name="Byrne K.P."/>
            <person name="Wolfe K.H."/>
        </authorList>
    </citation>
    <scope>NUCLEOTIDE SEQUENCE [LARGE SCALE GENOMIC DNA]</scope>
    <source>
        <strain evidence="3">ATCC 22294 / BCRC 22015 / CBS 2517 / CECT 1963 / NBRC 1671 / NRRL Y-8276</strain>
    </source>
</reference>
<dbReference type="Proteomes" id="UP000005220">
    <property type="component" value="Chromosome 12"/>
</dbReference>
<dbReference type="InterPro" id="IPR011032">
    <property type="entry name" value="GroES-like_sf"/>
</dbReference>
<sequence length="424" mass="47851">MSANTTTRLHAVSLAKDKSVPRTIYSEDANKLQRVARPLRNVKHIPIKAQVFYSKDGPTEFSYEKKIRTPIPKDKIVVQVKHVGLNPVDLKIRNGYANAVYGQVGLGREYSGVVTHVGSDVQFAWHEGDEVFGIYYHPHLGNGALQSSILVDPKVDPILLRPDTISEIDASASLYCLGTAFNILDRLQRDKFLKSDSNILVNGGTSSVGMFAIQLLKRHYKVSKKIVIVTSSNGPDILKKNFSDFANEMIFINYLTCRGKASKPLRKMLDEEKIEDYTNPNEETFLEYDQGKFDIVLDFVGGYDILSYSSTLIHGKGCYVTTVGDYVSNYNTDIFNSWDNPSANARKLFGSVIWKYTYISYNFDPTVKSAAKNDWINKCGQFLEDGTVKCVVDQVYDWKDTVKAFDYMRTQRAQGKIVLNVEIF</sequence>
<dbReference type="SMART" id="SM00829">
    <property type="entry name" value="PKS_ER"/>
    <property type="match status" value="1"/>
</dbReference>
<dbReference type="FunCoup" id="H2B2D6">
    <property type="interactions" value="102"/>
</dbReference>
<evidence type="ECO:0000313" key="2">
    <source>
        <dbReference type="EMBL" id="CCF60786.1"/>
    </source>
</evidence>
<dbReference type="FunFam" id="3.90.180.10:FF:000038">
    <property type="entry name" value="Ast1p"/>
    <property type="match status" value="1"/>
</dbReference>